<keyword evidence="9" id="KW-0325">Glycoprotein</keyword>
<feature type="chain" id="PRO_5008903824" description="Nicastrin" evidence="11">
    <location>
        <begin position="33"/>
        <end position="679"/>
    </location>
</feature>
<evidence type="ECO:0000256" key="3">
    <source>
        <dbReference type="ARBA" id="ARBA00015303"/>
    </source>
</evidence>
<keyword evidence="8 10" id="KW-0472">Membrane</keyword>
<dbReference type="OrthoDB" id="755951at2759"/>
<evidence type="ECO:0000256" key="9">
    <source>
        <dbReference type="ARBA" id="ARBA00023180"/>
    </source>
</evidence>
<gene>
    <name evidence="13" type="ORF">Ocin01_15863</name>
</gene>
<protein>
    <recommendedName>
        <fullName evidence="3">Nicastrin</fullName>
    </recommendedName>
</protein>
<dbReference type="AlphaFoldDB" id="A0A1D2MCX0"/>
<dbReference type="Pfam" id="PF18266">
    <property type="entry name" value="Ncstrn_small"/>
    <property type="match status" value="1"/>
</dbReference>
<dbReference type="GO" id="GO:0005886">
    <property type="term" value="C:plasma membrane"/>
    <property type="evidence" value="ECO:0007669"/>
    <property type="project" value="UniProtKB-ARBA"/>
</dbReference>
<keyword evidence="14" id="KW-1185">Reference proteome</keyword>
<keyword evidence="4 10" id="KW-0812">Transmembrane</keyword>
<comment type="caution">
    <text evidence="13">The sequence shown here is derived from an EMBL/GenBank/DDBJ whole genome shotgun (WGS) entry which is preliminary data.</text>
</comment>
<dbReference type="GO" id="GO:0007220">
    <property type="term" value="P:Notch receptor processing"/>
    <property type="evidence" value="ECO:0007669"/>
    <property type="project" value="TreeGrafter"/>
</dbReference>
<evidence type="ECO:0000313" key="14">
    <source>
        <dbReference type="Proteomes" id="UP000094527"/>
    </source>
</evidence>
<dbReference type="InterPro" id="IPR041084">
    <property type="entry name" value="Ncstrn_small"/>
</dbReference>
<comment type="subcellular location">
    <subcellularLocation>
        <location evidence="1">Membrane</location>
        <topology evidence="1">Single-pass type I membrane protein</topology>
    </subcellularLocation>
</comment>
<evidence type="ECO:0000256" key="10">
    <source>
        <dbReference type="SAM" id="Phobius"/>
    </source>
</evidence>
<evidence type="ECO:0000256" key="6">
    <source>
        <dbReference type="ARBA" id="ARBA00022976"/>
    </source>
</evidence>
<feature type="signal peptide" evidence="11">
    <location>
        <begin position="1"/>
        <end position="32"/>
    </location>
</feature>
<evidence type="ECO:0000259" key="12">
    <source>
        <dbReference type="Pfam" id="PF18266"/>
    </source>
</evidence>
<dbReference type="InterPro" id="IPR008710">
    <property type="entry name" value="Nicastrin"/>
</dbReference>
<reference evidence="13 14" key="1">
    <citation type="journal article" date="2016" name="Genome Biol. Evol.">
        <title>Gene Family Evolution Reflects Adaptation to Soil Environmental Stressors in the Genome of the Collembolan Orchesella cincta.</title>
        <authorList>
            <person name="Faddeeva-Vakhrusheva A."/>
            <person name="Derks M.F."/>
            <person name="Anvar S.Y."/>
            <person name="Agamennone V."/>
            <person name="Suring W."/>
            <person name="Smit S."/>
            <person name="van Straalen N.M."/>
            <person name="Roelofs D."/>
        </authorList>
    </citation>
    <scope>NUCLEOTIDE SEQUENCE [LARGE SCALE GENOMIC DNA]</scope>
    <source>
        <tissue evidence="13">Mixed pool</tissue>
    </source>
</reference>
<evidence type="ECO:0000256" key="2">
    <source>
        <dbReference type="ARBA" id="ARBA00007717"/>
    </source>
</evidence>
<name>A0A1D2MCX0_ORCCI</name>
<dbReference type="Pfam" id="PF05450">
    <property type="entry name" value="Nicastrin"/>
    <property type="match status" value="1"/>
</dbReference>
<evidence type="ECO:0000256" key="1">
    <source>
        <dbReference type="ARBA" id="ARBA00004479"/>
    </source>
</evidence>
<dbReference type="SUPFAM" id="SSF53187">
    <property type="entry name" value="Zn-dependent exopeptidases"/>
    <property type="match status" value="1"/>
</dbReference>
<comment type="similarity">
    <text evidence="2">Belongs to the nicastrin family.</text>
</comment>
<dbReference type="Gene3D" id="3.40.630.10">
    <property type="entry name" value="Zn peptidases"/>
    <property type="match status" value="1"/>
</dbReference>
<evidence type="ECO:0000256" key="7">
    <source>
        <dbReference type="ARBA" id="ARBA00022989"/>
    </source>
</evidence>
<sequence length="679" mass="76072">MGWIWEPSRSGFSVMLSGIILWLISSLCLSRADRTFTKVYEPILGTNACFKRLNGTHEIGCRSSSKGDVGILHLIEDKHSINWVLKDGPNPPYIAMLYPIDFTYENIIQFRDSGRVNGVLLLKEKGRNSTSFSKDSTCPNANYGIYNSSSPKHCKNWNPSGNSLLWENLNFPIFYIHSATETDKLLKCFDNFNRPVNGITARGWPLCASQLRSFMLGAVDTPTCLRRSNVFNMNPGAAKVCDPLGDQNIWASLLPHNASSSEPYPNNSLIVIAARIDGASLFDEISPAADSSISGLITVLSIMKHLGDPSIRDQLGSEEEGDNPIKNVYFMLFNGESFGYIGSSRIVYDMGLSNFPFNVSSIRYFIEVNQASVSSSNGSYFLHQSDLSQSKELTDLIEKHKQLLNLKMEVVRPRNEWGLPPSSLQSFLKDRPDLTGIVLTNHKKEYKNKFYNGIFDDKDKISYYYGDRGVYSLQQNVASLAATVSNTVIELLTSSSDLKVTPDPETVDELFHCYLESANCSIFYELTGMKQVPKPYATYVGVATHLTSMSQVCKLVASRYLGYLVENVTESECWKMQKTKGYYWMNESCYDISSINSTEARSPAFLIDGYDWRSGKYSSWTESIWQSFSVRIFIKPSLAHEVITLVSGILMLGLSMLVVGKINEKADIIFESRSEALVC</sequence>
<keyword evidence="7 10" id="KW-1133">Transmembrane helix</keyword>
<accession>A0A1D2MCX0</accession>
<dbReference type="STRING" id="48709.A0A1D2MCX0"/>
<dbReference type="GO" id="GO:0016485">
    <property type="term" value="P:protein processing"/>
    <property type="evidence" value="ECO:0007669"/>
    <property type="project" value="InterPro"/>
</dbReference>
<keyword evidence="5 11" id="KW-0732">Signal</keyword>
<feature type="transmembrane region" description="Helical" evidence="10">
    <location>
        <begin position="638"/>
        <end position="659"/>
    </location>
</feature>
<proteinExistence type="inferred from homology"/>
<dbReference type="PANTHER" id="PTHR21092">
    <property type="entry name" value="NICASTRIN"/>
    <property type="match status" value="1"/>
</dbReference>
<evidence type="ECO:0000313" key="13">
    <source>
        <dbReference type="EMBL" id="ODM90820.1"/>
    </source>
</evidence>
<evidence type="ECO:0000256" key="11">
    <source>
        <dbReference type="SAM" id="SignalP"/>
    </source>
</evidence>
<dbReference type="GO" id="GO:0007219">
    <property type="term" value="P:Notch signaling pathway"/>
    <property type="evidence" value="ECO:0007669"/>
    <property type="project" value="UniProtKB-KW"/>
</dbReference>
<evidence type="ECO:0000256" key="4">
    <source>
        <dbReference type="ARBA" id="ARBA00022692"/>
    </source>
</evidence>
<dbReference type="EMBL" id="LJIJ01001781">
    <property type="protein sequence ID" value="ODM90820.1"/>
    <property type="molecule type" value="Genomic_DNA"/>
</dbReference>
<evidence type="ECO:0000256" key="5">
    <source>
        <dbReference type="ARBA" id="ARBA00022729"/>
    </source>
</evidence>
<organism evidence="13 14">
    <name type="scientific">Orchesella cincta</name>
    <name type="common">Springtail</name>
    <name type="synonym">Podura cincta</name>
    <dbReference type="NCBI Taxonomy" id="48709"/>
    <lineage>
        <taxon>Eukaryota</taxon>
        <taxon>Metazoa</taxon>
        <taxon>Ecdysozoa</taxon>
        <taxon>Arthropoda</taxon>
        <taxon>Hexapoda</taxon>
        <taxon>Collembola</taxon>
        <taxon>Entomobryomorpha</taxon>
        <taxon>Entomobryoidea</taxon>
        <taxon>Orchesellidae</taxon>
        <taxon>Orchesellinae</taxon>
        <taxon>Orchesella</taxon>
    </lineage>
</organism>
<dbReference type="OMA" id="ECVYPGV"/>
<dbReference type="Proteomes" id="UP000094527">
    <property type="component" value="Unassembled WGS sequence"/>
</dbReference>
<keyword evidence="6" id="KW-0914">Notch signaling pathway</keyword>
<feature type="domain" description="Nicastrin small lobe" evidence="12">
    <location>
        <begin position="48"/>
        <end position="216"/>
    </location>
</feature>
<dbReference type="PANTHER" id="PTHR21092:SF0">
    <property type="entry name" value="NICASTRIN"/>
    <property type="match status" value="1"/>
</dbReference>
<evidence type="ECO:0000256" key="8">
    <source>
        <dbReference type="ARBA" id="ARBA00023136"/>
    </source>
</evidence>